<keyword evidence="27" id="KW-1185">Reference proteome</keyword>
<dbReference type="GO" id="GO:0032259">
    <property type="term" value="P:methylation"/>
    <property type="evidence" value="ECO:0007669"/>
    <property type="project" value="UniProtKB-KW"/>
</dbReference>
<evidence type="ECO:0000256" key="9">
    <source>
        <dbReference type="ARBA" id="ARBA00022737"/>
    </source>
</evidence>
<dbReference type="AlphaFoldDB" id="A0A8I5TFF4"/>
<dbReference type="GO" id="GO:0010467">
    <property type="term" value="P:gene expression"/>
    <property type="evidence" value="ECO:0007669"/>
    <property type="project" value="Ensembl"/>
</dbReference>
<evidence type="ECO:0000256" key="16">
    <source>
        <dbReference type="ARBA" id="ARBA00023130"/>
    </source>
</evidence>
<dbReference type="GO" id="GO:0045087">
    <property type="term" value="P:innate immune response"/>
    <property type="evidence" value="ECO:0007669"/>
    <property type="project" value="UniProtKB-KW"/>
</dbReference>
<dbReference type="SUPFAM" id="SSF82199">
    <property type="entry name" value="SET domain"/>
    <property type="match status" value="1"/>
</dbReference>
<dbReference type="GO" id="GO:0060576">
    <property type="term" value="P:intestinal epithelial cell development"/>
    <property type="evidence" value="ECO:0007669"/>
    <property type="project" value="Ensembl"/>
</dbReference>
<feature type="domain" description="C2H2-type" evidence="24">
    <location>
        <begin position="673"/>
        <end position="700"/>
    </location>
</feature>
<dbReference type="GO" id="GO:0010629">
    <property type="term" value="P:negative regulation of gene expression"/>
    <property type="evidence" value="ECO:0007669"/>
    <property type="project" value="Ensembl"/>
</dbReference>
<dbReference type="GO" id="GO:0001763">
    <property type="term" value="P:morphogenesis of a branching structure"/>
    <property type="evidence" value="ECO:0007669"/>
    <property type="project" value="Ensembl"/>
</dbReference>
<dbReference type="PROSITE" id="PS00028">
    <property type="entry name" value="ZINC_FINGER_C2H2_1"/>
    <property type="match status" value="4"/>
</dbReference>
<evidence type="ECO:0000256" key="4">
    <source>
        <dbReference type="ARBA" id="ARBA00022588"/>
    </source>
</evidence>
<dbReference type="Gene3D" id="2.170.270.10">
    <property type="entry name" value="SET domain"/>
    <property type="match status" value="1"/>
</dbReference>
<keyword evidence="4" id="KW-0399">Innate immunity</keyword>
<dbReference type="GO" id="GO:0051136">
    <property type="term" value="P:regulation of NK T cell differentiation"/>
    <property type="evidence" value="ECO:0007669"/>
    <property type="project" value="Ensembl"/>
</dbReference>
<dbReference type="GO" id="GO:0042127">
    <property type="term" value="P:regulation of cell population proliferation"/>
    <property type="evidence" value="ECO:0007669"/>
    <property type="project" value="Ensembl"/>
</dbReference>
<dbReference type="EC" id="2.1.1.-" evidence="21"/>
<dbReference type="InterPro" id="IPR036236">
    <property type="entry name" value="Znf_C2H2_sf"/>
</dbReference>
<evidence type="ECO:0000256" key="23">
    <source>
        <dbReference type="SAM" id="MobiDB-lite"/>
    </source>
</evidence>
<dbReference type="Pfam" id="PF00096">
    <property type="entry name" value="zf-C2H2"/>
    <property type="match status" value="3"/>
</dbReference>
<dbReference type="GO" id="GO:1990654">
    <property type="term" value="P:sebum secreting cell proliferation"/>
    <property type="evidence" value="ECO:0007669"/>
    <property type="project" value="Ensembl"/>
</dbReference>
<comment type="function">
    <text evidence="21">Transcription factor that mediates a transcriptional program in various innate and adaptive immune tissue-resident lymphocyte T cell types such as tissue-resident memory T (Trm), natural killer (trNK) and natural killer T (NKT) cells and negatively regulates gene expression of proteins that promote the egress of tissue-resident T-cell populations from non-lymphoid organs. Plays a role in the development, retention and long-term establishment of adaptive and innate tissue-resident lymphocyte T cell types in non-lymphoid organs, such as the skin and gut, but also in other nonbarrier tissues like liver and kidney, and therefore may provide immediate immunological protection against reactivating infections or viral reinfection. Binds specifically to the PRDI element in the promoter of the beta-interferon gene. Drives the maturation of B-lymphocytes into Ig secreting cells. Associates with the transcriptional repressor ZNF683 to chromatin at gene promoter regions.</text>
</comment>
<keyword evidence="1" id="KW-0963">Cytoplasm</keyword>
<dbReference type="Pfam" id="PF13912">
    <property type="entry name" value="zf-C2H2_6"/>
    <property type="match status" value="1"/>
</dbReference>
<evidence type="ECO:0000256" key="11">
    <source>
        <dbReference type="ARBA" id="ARBA00022833"/>
    </source>
</evidence>
<dbReference type="GO" id="GO:0010628">
    <property type="term" value="P:positive regulation of gene expression"/>
    <property type="evidence" value="ECO:0007669"/>
    <property type="project" value="Ensembl"/>
</dbReference>
<dbReference type="FunFam" id="3.30.160.60:FF:000446">
    <property type="entry name" value="Zinc finger protein"/>
    <property type="match status" value="1"/>
</dbReference>
<evidence type="ECO:0000256" key="18">
    <source>
        <dbReference type="ARBA" id="ARBA00023242"/>
    </source>
</evidence>
<dbReference type="GO" id="GO:0001822">
    <property type="term" value="P:kidney development"/>
    <property type="evidence" value="ECO:0007669"/>
    <property type="project" value="Ensembl"/>
</dbReference>
<comment type="subunit">
    <text evidence="19">Interacts with PRMT5. Interacts with FBXO10. Interacts with FBXO11. Interacts with multiple nuclear sumoylation E3 ligases, including CBX4, PIAS1, PIAS2, PIAS3, PIAS4, PML and RNF4, but not RANBP2. Interacts with LDB1, SMARCD3 and SMARCC1. Interacts with EEIG1; following TNFSF11/RANKL stimulation in bone marrow-derived macrophages, the interaction promotes the binding of PRDM1/BLIMP1 to the gene promoter of IRF8.</text>
</comment>
<dbReference type="GO" id="GO:0032823">
    <property type="term" value="P:regulation of natural killer cell differentiation"/>
    <property type="evidence" value="ECO:0007669"/>
    <property type="project" value="Ensembl"/>
</dbReference>
<dbReference type="PANTHER" id="PTHR16515:SF63">
    <property type="entry name" value="PR DOMAIN ZINC FINGER PROTEIN 1"/>
    <property type="match status" value="1"/>
</dbReference>
<evidence type="ECO:0000256" key="17">
    <source>
        <dbReference type="ARBA" id="ARBA00023163"/>
    </source>
</evidence>
<dbReference type="GO" id="GO:0009791">
    <property type="term" value="P:post-embryonic development"/>
    <property type="evidence" value="ECO:0007669"/>
    <property type="project" value="Ensembl"/>
</dbReference>
<name>A0A8I5TFF4_PONAB</name>
<dbReference type="GO" id="GO:1990226">
    <property type="term" value="F:histone methyltransferase binding"/>
    <property type="evidence" value="ECO:0007669"/>
    <property type="project" value="Ensembl"/>
</dbReference>
<dbReference type="GO" id="GO:0060040">
    <property type="term" value="P:retinal bipolar neuron differentiation"/>
    <property type="evidence" value="ECO:0007669"/>
    <property type="project" value="Ensembl"/>
</dbReference>
<dbReference type="GO" id="GO:0005737">
    <property type="term" value="C:cytoplasm"/>
    <property type="evidence" value="ECO:0007669"/>
    <property type="project" value="UniProtKB-SubCell"/>
</dbReference>
<dbReference type="GO" id="GO:0003170">
    <property type="term" value="P:heart valve development"/>
    <property type="evidence" value="ECO:0007669"/>
    <property type="project" value="Ensembl"/>
</dbReference>
<evidence type="ECO:0000256" key="19">
    <source>
        <dbReference type="ARBA" id="ARBA00063130"/>
    </source>
</evidence>
<dbReference type="SMART" id="SM00317">
    <property type="entry name" value="SET"/>
    <property type="match status" value="1"/>
</dbReference>
<reference evidence="26" key="2">
    <citation type="submission" date="2025-08" db="UniProtKB">
        <authorList>
            <consortium name="Ensembl"/>
        </authorList>
    </citation>
    <scope>IDENTIFICATION</scope>
</reference>
<dbReference type="GO" id="GO:0002250">
    <property type="term" value="P:adaptive immune response"/>
    <property type="evidence" value="ECO:0007669"/>
    <property type="project" value="UniProtKB-KW"/>
</dbReference>
<evidence type="ECO:0000256" key="21">
    <source>
        <dbReference type="PIRNR" id="PIRNR013212"/>
    </source>
</evidence>
<dbReference type="OMA" id="LIMKMDM"/>
<dbReference type="GO" id="GO:0005654">
    <property type="term" value="C:nucleoplasm"/>
    <property type="evidence" value="ECO:0007669"/>
    <property type="project" value="Ensembl"/>
</dbReference>
<dbReference type="GO" id="GO:0007281">
    <property type="term" value="P:germ cell development"/>
    <property type="evidence" value="ECO:0007669"/>
    <property type="project" value="Ensembl"/>
</dbReference>
<feature type="domain" description="C2H2-type" evidence="24">
    <location>
        <begin position="589"/>
        <end position="616"/>
    </location>
</feature>
<dbReference type="SMART" id="SM00355">
    <property type="entry name" value="ZnF_C2H2"/>
    <property type="match status" value="5"/>
</dbReference>
<dbReference type="GO" id="GO:0001893">
    <property type="term" value="P:maternal placenta development"/>
    <property type="evidence" value="ECO:0007669"/>
    <property type="project" value="Ensembl"/>
</dbReference>
<dbReference type="Gene3D" id="3.30.160.60">
    <property type="entry name" value="Classic Zinc Finger"/>
    <property type="match status" value="5"/>
</dbReference>
<dbReference type="InterPro" id="IPR016608">
    <property type="entry name" value="PRDM1"/>
</dbReference>
<evidence type="ECO:0000256" key="1">
    <source>
        <dbReference type="ARBA" id="ARBA00022490"/>
    </source>
</evidence>
<comment type="similarity">
    <text evidence="21">Belongs to the class V-like SAM-binding methyltransferase superfamily.</text>
</comment>
<dbReference type="InterPro" id="IPR050331">
    <property type="entry name" value="Zinc_finger"/>
</dbReference>
<keyword evidence="16" id="KW-1064">Adaptive immunity</keyword>
<keyword evidence="11" id="KW-0862">Zinc</keyword>
<dbReference type="Ensembl" id="ENSPPYT00000050704.1">
    <property type="protein sequence ID" value="ENSPPYP00000031734.1"/>
    <property type="gene ID" value="ENSPPYG00000016879.3"/>
</dbReference>
<dbReference type="InterPro" id="IPR044413">
    <property type="entry name" value="PRDM1_PR-SET"/>
</dbReference>
<evidence type="ECO:0000256" key="22">
    <source>
        <dbReference type="PROSITE-ProRule" id="PRU00042"/>
    </source>
</evidence>
<evidence type="ECO:0000259" key="25">
    <source>
        <dbReference type="PROSITE" id="PS50280"/>
    </source>
</evidence>
<dbReference type="Proteomes" id="UP000001595">
    <property type="component" value="Chromosome 6"/>
</dbReference>
<reference evidence="26" key="3">
    <citation type="submission" date="2025-09" db="UniProtKB">
        <authorList>
            <consortium name="Ensembl"/>
        </authorList>
    </citation>
    <scope>IDENTIFICATION</scope>
</reference>
<dbReference type="GO" id="GO:0060707">
    <property type="term" value="P:trophoblast giant cell differentiation"/>
    <property type="evidence" value="ECO:0007669"/>
    <property type="project" value="Ensembl"/>
</dbReference>
<dbReference type="GO" id="GO:0060976">
    <property type="term" value="P:coronary vasculature development"/>
    <property type="evidence" value="ECO:0007669"/>
    <property type="project" value="Ensembl"/>
</dbReference>
<dbReference type="FunFam" id="3.30.160.60:FF:000211">
    <property type="entry name" value="PR domain zinc finger protein 1"/>
    <property type="match status" value="1"/>
</dbReference>
<keyword evidence="6" id="KW-0808">Transferase</keyword>
<dbReference type="GO" id="GO:0033082">
    <property type="term" value="P:regulation of extrathymic T cell differentiation"/>
    <property type="evidence" value="ECO:0007669"/>
    <property type="project" value="Ensembl"/>
</dbReference>
<evidence type="ECO:0000256" key="2">
    <source>
        <dbReference type="ARBA" id="ARBA00022491"/>
    </source>
</evidence>
<dbReference type="PANTHER" id="PTHR16515">
    <property type="entry name" value="PR DOMAIN ZINC FINGER PROTEIN"/>
    <property type="match status" value="1"/>
</dbReference>
<evidence type="ECO:0000256" key="12">
    <source>
        <dbReference type="ARBA" id="ARBA00022843"/>
    </source>
</evidence>
<keyword evidence="17" id="KW-0804">Transcription</keyword>
<evidence type="ECO:0000313" key="27">
    <source>
        <dbReference type="Proteomes" id="UP000001595"/>
    </source>
</evidence>
<dbReference type="GO" id="GO:0005730">
    <property type="term" value="C:nucleolus"/>
    <property type="evidence" value="ECO:0007669"/>
    <property type="project" value="Ensembl"/>
</dbReference>
<keyword evidence="13" id="KW-0391">Immunity</keyword>
<dbReference type="GO" id="GO:0042462">
    <property type="term" value="P:eye photoreceptor cell development"/>
    <property type="evidence" value="ECO:0007669"/>
    <property type="project" value="Ensembl"/>
</dbReference>
<keyword evidence="2" id="KW-0678">Repressor</keyword>
<dbReference type="PIRSF" id="PIRSF013212">
    <property type="entry name" value="PRDM1"/>
    <property type="match status" value="1"/>
</dbReference>
<dbReference type="GO" id="GO:0048844">
    <property type="term" value="P:artery morphogenesis"/>
    <property type="evidence" value="ECO:0007669"/>
    <property type="project" value="Ensembl"/>
</dbReference>
<dbReference type="FunFam" id="3.30.160.60:FF:000262">
    <property type="entry name" value="PR domain zinc finger protein 1"/>
    <property type="match status" value="1"/>
</dbReference>
<gene>
    <name evidence="26" type="primary">PRDM1</name>
</gene>
<dbReference type="GO" id="GO:0001227">
    <property type="term" value="F:DNA-binding transcription repressor activity, RNA polymerase II-specific"/>
    <property type="evidence" value="ECO:0007669"/>
    <property type="project" value="Ensembl"/>
</dbReference>
<evidence type="ECO:0000256" key="14">
    <source>
        <dbReference type="ARBA" id="ARBA00023015"/>
    </source>
</evidence>
<keyword evidence="3" id="KW-1017">Isopeptide bond</keyword>
<keyword evidence="8" id="KW-0479">Metal-binding</keyword>
<dbReference type="GO" id="GO:0035904">
    <property type="term" value="P:aorta development"/>
    <property type="evidence" value="ECO:0007669"/>
    <property type="project" value="Ensembl"/>
</dbReference>
<keyword evidence="18" id="KW-0539">Nucleus</keyword>
<dbReference type="GO" id="GO:0008270">
    <property type="term" value="F:zinc ion binding"/>
    <property type="evidence" value="ECO:0007669"/>
    <property type="project" value="UniProtKB-KW"/>
</dbReference>
<keyword evidence="12" id="KW-0832">Ubl conjugation</keyword>
<dbReference type="GO" id="GO:0008168">
    <property type="term" value="F:methyltransferase activity"/>
    <property type="evidence" value="ECO:0007669"/>
    <property type="project" value="UniProtKB-KW"/>
</dbReference>
<evidence type="ECO:0000256" key="8">
    <source>
        <dbReference type="ARBA" id="ARBA00022723"/>
    </source>
</evidence>
<evidence type="ECO:0000256" key="6">
    <source>
        <dbReference type="ARBA" id="ARBA00022679"/>
    </source>
</evidence>
<dbReference type="GeneTree" id="ENSGT00940000154798"/>
<dbReference type="GO" id="GO:1990841">
    <property type="term" value="F:promoter-specific chromatin binding"/>
    <property type="evidence" value="ECO:0007669"/>
    <property type="project" value="Ensembl"/>
</dbReference>
<sequence length="839" mass="93170">MTPGILGHWTVCPEHFSAMRGKARDCSEAAPKCNSSAVRFQGLAEGIKGTMKMDMEDADMTLWTEAEFEEKCTYIVNDHPWDSGADGGTSVQAEASLPRNLLFKYATNSEEVIGVMSKEYIPKGTRFGPLIGEIYTNDTVPKNANRKYFWRIYSRGELHHFIDGFNEEKSNWMRYVNPAHSPREQNLAACQNGMNIYFYTIKPIPANQELLVWYCRDFAERLHYPYPGELTMMNLTQTQSNLKQPSTEKNELCPKNVPKREYSVKEILKLDSNPSKGKDLCRSNISPLTSEKDLDDFRRHGSPEMPFYPRVVYPIRAPLPEDFLKASLAYGMERPTYITRSPIPSSTTPSPSARSSPDQSLKSSSPHSSPGNTVSPVGPGSQEHRDSYSYLNAPYGTEGLGSYPGYAPLPHLPPAFIPSYNAHYPKFLLPPYGMNCNGLSAVSSMNGINNFGLFPRLCPVYSNLLGGGSLSHPMLNPTSLPGSLPSDGARRLLQPEHPREVLVPAPHSAFSLTGAAASMKDKACSPTSGSPTAGTAATAEHVVQPKATSAAMAAPSSDEAMNLIKNKRNMTGYKTLPYPLKKQNGKIKYECNVCAKTFGQLSNLKVHLRVHSGERPFKCQTCNKGFTQLAHLQKHYLVHTGEKPHECQVCHKRFSSTSNLKTHLRLHSGEKPYQCKVCPAKFTQFVHLKLHKRLHTRERPHKCSQCHKNYIHLCSLKVHLKGNCAAAPAPGLPSEDLTRINEEIEKFDISDNADRLEDVEDDISVISVVEKEILAVVRKEKEETGLKVSLQRNMGNGLLSSGCSLYESSDLPLMKLPPSNPLPLVPVKVKQETVEPMDP</sequence>
<dbReference type="Pfam" id="PF21549">
    <property type="entry name" value="PRDM2_PR"/>
    <property type="match status" value="1"/>
</dbReference>
<dbReference type="FunFam" id="3.30.160.60:FF:000748">
    <property type="entry name" value="PR domain zinc finger protein"/>
    <property type="match status" value="1"/>
</dbReference>
<dbReference type="GO" id="GO:0003281">
    <property type="term" value="P:ventricular septum development"/>
    <property type="evidence" value="ECO:0007669"/>
    <property type="project" value="Ensembl"/>
</dbReference>
<keyword evidence="15" id="KW-0238">DNA-binding</keyword>
<reference evidence="26 27" key="1">
    <citation type="submission" date="2008-02" db="EMBL/GenBank/DDBJ databases">
        <title>A 6x draft sequence assembly of the Pongo pygmaeus abelii genome.</title>
        <authorList>
            <person name="Wilson R.K."/>
            <person name="Mardis E."/>
        </authorList>
    </citation>
    <scope>NUCLEOTIDE SEQUENCE [LARGE SCALE GENOMIC DNA]</scope>
</reference>
<dbReference type="SUPFAM" id="SSF57667">
    <property type="entry name" value="beta-beta-alpha zinc fingers"/>
    <property type="match status" value="3"/>
</dbReference>
<dbReference type="InterPro" id="IPR046341">
    <property type="entry name" value="SET_dom_sf"/>
</dbReference>
<keyword evidence="7" id="KW-0949">S-adenosyl-L-methionine</keyword>
<keyword evidence="9" id="KW-0677">Repeat</keyword>
<comment type="subcellular location">
    <subcellularLocation>
        <location evidence="21">Nucleus</location>
    </subcellularLocation>
    <subcellularLocation>
        <location evidence="21">Cytoplasm</location>
    </subcellularLocation>
</comment>
<protein>
    <recommendedName>
        <fullName evidence="20 21">PR domain zinc finger protein 1</fullName>
        <ecNumber evidence="21">2.1.1.-</ecNumber>
    </recommendedName>
</protein>
<feature type="compositionally biased region" description="Low complexity" evidence="23">
    <location>
        <begin position="337"/>
        <end position="375"/>
    </location>
</feature>
<keyword evidence="14" id="KW-0805">Transcription regulation</keyword>
<evidence type="ECO:0000256" key="10">
    <source>
        <dbReference type="ARBA" id="ARBA00022771"/>
    </source>
</evidence>
<dbReference type="InterPro" id="IPR001214">
    <property type="entry name" value="SET_dom"/>
</dbReference>
<proteinExistence type="inferred from homology"/>
<dbReference type="PROSITE" id="PS50280">
    <property type="entry name" value="SET"/>
    <property type="match status" value="1"/>
</dbReference>
<dbReference type="PROSITE" id="PS50157">
    <property type="entry name" value="ZINC_FINGER_C2H2_2"/>
    <property type="match status" value="4"/>
</dbReference>
<dbReference type="GO" id="GO:0000978">
    <property type="term" value="F:RNA polymerase II cis-regulatory region sequence-specific DNA binding"/>
    <property type="evidence" value="ECO:0007669"/>
    <property type="project" value="Ensembl"/>
</dbReference>
<keyword evidence="10 22" id="KW-0863">Zinc-finger</keyword>
<evidence type="ECO:0000256" key="7">
    <source>
        <dbReference type="ARBA" id="ARBA00022691"/>
    </source>
</evidence>
<evidence type="ECO:0000256" key="5">
    <source>
        <dbReference type="ARBA" id="ARBA00022603"/>
    </source>
</evidence>
<feature type="domain" description="C2H2-type" evidence="24">
    <location>
        <begin position="617"/>
        <end position="644"/>
    </location>
</feature>
<evidence type="ECO:0000256" key="3">
    <source>
        <dbReference type="ARBA" id="ARBA00022499"/>
    </source>
</evidence>
<evidence type="ECO:0000313" key="26">
    <source>
        <dbReference type="Ensembl" id="ENSPPYP00000031734.1"/>
    </source>
</evidence>
<evidence type="ECO:0000259" key="24">
    <source>
        <dbReference type="PROSITE" id="PS50157"/>
    </source>
</evidence>
<dbReference type="CDD" id="cd19187">
    <property type="entry name" value="PR-SET_PRDM1"/>
    <property type="match status" value="1"/>
</dbReference>
<feature type="domain" description="SET" evidence="25">
    <location>
        <begin position="98"/>
        <end position="215"/>
    </location>
</feature>
<feature type="region of interest" description="Disordered" evidence="23">
    <location>
        <begin position="337"/>
        <end position="391"/>
    </location>
</feature>
<keyword evidence="5" id="KW-0489">Methyltransferase</keyword>
<feature type="domain" description="C2H2-type" evidence="24">
    <location>
        <begin position="645"/>
        <end position="672"/>
    </location>
</feature>
<organism evidence="26 27">
    <name type="scientific">Pongo abelii</name>
    <name type="common">Sumatran orangutan</name>
    <name type="synonym">Pongo pygmaeus abelii</name>
    <dbReference type="NCBI Taxonomy" id="9601"/>
    <lineage>
        <taxon>Eukaryota</taxon>
        <taxon>Metazoa</taxon>
        <taxon>Chordata</taxon>
        <taxon>Craniata</taxon>
        <taxon>Vertebrata</taxon>
        <taxon>Euteleostomi</taxon>
        <taxon>Mammalia</taxon>
        <taxon>Eutheria</taxon>
        <taxon>Euarchontoglires</taxon>
        <taxon>Primates</taxon>
        <taxon>Haplorrhini</taxon>
        <taxon>Catarrhini</taxon>
        <taxon>Hominidae</taxon>
        <taxon>Pongo</taxon>
    </lineage>
</organism>
<dbReference type="FunFam" id="3.30.160.60:FF:000132">
    <property type="entry name" value="PR domain zinc finger protein 1"/>
    <property type="match status" value="1"/>
</dbReference>
<evidence type="ECO:0000256" key="13">
    <source>
        <dbReference type="ARBA" id="ARBA00022859"/>
    </source>
</evidence>
<accession>A0A8I5TFF4</accession>
<dbReference type="FunFam" id="2.170.270.10:FF:000019">
    <property type="entry name" value="PR domain zinc finger protein 1"/>
    <property type="match status" value="1"/>
</dbReference>
<dbReference type="GO" id="GO:0045165">
    <property type="term" value="P:cell fate commitment"/>
    <property type="evidence" value="ECO:0007669"/>
    <property type="project" value="UniProtKB-UniRule"/>
</dbReference>
<evidence type="ECO:0000256" key="15">
    <source>
        <dbReference type="ARBA" id="ARBA00023125"/>
    </source>
</evidence>
<dbReference type="InterPro" id="IPR013087">
    <property type="entry name" value="Znf_C2H2_type"/>
</dbReference>
<evidence type="ECO:0000256" key="20">
    <source>
        <dbReference type="ARBA" id="ARBA00067594"/>
    </source>
</evidence>